<dbReference type="STRING" id="356882.A0A423X2P0"/>
<dbReference type="OrthoDB" id="5341904at2759"/>
<comment type="caution">
    <text evidence="2">The sequence shown here is derived from an EMBL/GenBank/DDBJ whole genome shotgun (WGS) entry which is preliminary data.</text>
</comment>
<protein>
    <submittedName>
        <fullName evidence="2">Uncharacterized protein</fullName>
    </submittedName>
</protein>
<feature type="region of interest" description="Disordered" evidence="1">
    <location>
        <begin position="294"/>
        <end position="313"/>
    </location>
</feature>
<feature type="region of interest" description="Disordered" evidence="1">
    <location>
        <begin position="241"/>
        <end position="260"/>
    </location>
</feature>
<dbReference type="AlphaFoldDB" id="A0A423X2P0"/>
<evidence type="ECO:0000313" key="2">
    <source>
        <dbReference type="EMBL" id="ROW10164.1"/>
    </source>
</evidence>
<feature type="compositionally biased region" description="Polar residues" evidence="1">
    <location>
        <begin position="1004"/>
        <end position="1014"/>
    </location>
</feature>
<feature type="region of interest" description="Disordered" evidence="1">
    <location>
        <begin position="856"/>
        <end position="941"/>
    </location>
</feature>
<evidence type="ECO:0000256" key="1">
    <source>
        <dbReference type="SAM" id="MobiDB-lite"/>
    </source>
</evidence>
<feature type="region of interest" description="Disordered" evidence="1">
    <location>
        <begin position="1057"/>
        <end position="1095"/>
    </location>
</feature>
<feature type="region of interest" description="Disordered" evidence="1">
    <location>
        <begin position="143"/>
        <end position="197"/>
    </location>
</feature>
<feature type="compositionally biased region" description="Basic and acidic residues" evidence="1">
    <location>
        <begin position="519"/>
        <end position="530"/>
    </location>
</feature>
<dbReference type="Proteomes" id="UP000283895">
    <property type="component" value="Unassembled WGS sequence"/>
</dbReference>
<organism evidence="2 3">
    <name type="scientific">Cytospora schulzeri</name>
    <dbReference type="NCBI Taxonomy" id="448051"/>
    <lineage>
        <taxon>Eukaryota</taxon>
        <taxon>Fungi</taxon>
        <taxon>Dikarya</taxon>
        <taxon>Ascomycota</taxon>
        <taxon>Pezizomycotina</taxon>
        <taxon>Sordariomycetes</taxon>
        <taxon>Sordariomycetidae</taxon>
        <taxon>Diaporthales</taxon>
        <taxon>Cytosporaceae</taxon>
        <taxon>Cytospora</taxon>
    </lineage>
</organism>
<feature type="compositionally biased region" description="Low complexity" evidence="1">
    <location>
        <begin position="971"/>
        <end position="984"/>
    </location>
</feature>
<dbReference type="EMBL" id="LKEA01000003">
    <property type="protein sequence ID" value="ROW10164.1"/>
    <property type="molecule type" value="Genomic_DNA"/>
</dbReference>
<feature type="compositionally biased region" description="Polar residues" evidence="1">
    <location>
        <begin position="179"/>
        <end position="196"/>
    </location>
</feature>
<reference evidence="2 3" key="1">
    <citation type="submission" date="2015-09" db="EMBL/GenBank/DDBJ databases">
        <title>Host preference determinants of Valsa canker pathogens revealed by comparative genomics.</title>
        <authorList>
            <person name="Yin Z."/>
            <person name="Huang L."/>
        </authorList>
    </citation>
    <scope>NUCLEOTIDE SEQUENCE [LARGE SCALE GENOMIC DNA]</scope>
    <source>
        <strain evidence="2 3">03-1</strain>
    </source>
</reference>
<sequence length="1115" mass="122108">MGNTPSKEIQGRPSQKLAKPRNATQATAGLGGDLDPDKRNSFLGSSKPQRRLSLFRSKSSQEAAERRKSRRNTIVGAPVDYLTPENPSVVRANSVNTHNLERGSHRYSGLLVPENRSPTGCRASWTHDRSYETQRVLNRVQEQPTGLPRSNTFDSPFAPTPEEMQTPAWRRRSLPVQPRETQPPENASISRTNSELSMHPPMRRRSMIQTPGVATRSVRPGRTNARSSVRHGHTVTPTLATQASFETDDSIPSLPPLPTPYRLEIDAPRVATPKDGEYSTTGAFKLGTLRITNGSPDLTPAGSTEAEPTVSRPDYFTAIPPRAKSETIVDNVQTSTTSAELQKSDVAYRANAKPESGLSSKADVPSLSITVPPAGPVSQYTTGLQLSPIEIDDTPLFRPSLEIQTKHTAVEDLLFDMEDDSQPEIPAVEKLDVRLDPSAKGLPPQPLVEPTQPEGVKRTDSGFVSNSVSVSSTSNSSLTKADSGYSSSVSLRSFRSGKKTPATEKDTGRGSTESARNSPEIEDKEPRHALELQFPSPFSADDIIAPWAPETENAPTPPLKDQQAVCALPRNADGDDARAKPMSPGKTRIKAERQQLPNIDVGQTGDRHGRSYEPASPIPTSAKSDATDPMSPLSIGSNSQKHGRLHRLLSMRGSGFSRTPLTAHVTHAVDKQVPSVPKDIEEKLREHTGRFPMTTKRLALRSQMSKETLKTILSVGSLELAMEDELPSTPVFLDTDSESENAPCTSGDASLRQTINSMQSNFKQAAVSMMPNRKSITRKPVPIRKEPQESVANQVAENDGLELTSYNSVNSSLGSNAYDVAAKAMTEDYQSQRGRHASRSMTLTEKSHQLQLRTYSLNMPSSPSNGYLSPPSPSPSPRAVSPPKKERSQPPVSMETRSFRTPPPRSPLSPRSPAVLRKKSREAMRSPTSNTSDVPPVPTLIRRGSLDSIGRVAAVSASNYRAADWDPQAHQNSLGSQLSSLNNSRHNSPSSVPSDRVHRPARAHQSSQHSNEPVKQQFTIDGLVRNQQQAVDVPHAAHQGPRPRSLSQSDHWHHPKLVEDHQWNHHTRYPPYVPRGQHRRNQSAGNQPHHAPGHPPYRILHSYNSPAYRNAPIWG</sequence>
<name>A0A423X2P0_9PEZI</name>
<feature type="compositionally biased region" description="Low complexity" evidence="1">
    <location>
        <begin position="464"/>
        <end position="494"/>
    </location>
</feature>
<feature type="compositionally biased region" description="Polar residues" evidence="1">
    <location>
        <begin position="143"/>
        <end position="154"/>
    </location>
</feature>
<feature type="region of interest" description="Disordered" evidence="1">
    <location>
        <begin position="436"/>
        <end position="643"/>
    </location>
</feature>
<accession>A0A423X2P0</accession>
<evidence type="ECO:0000313" key="3">
    <source>
        <dbReference type="Proteomes" id="UP000283895"/>
    </source>
</evidence>
<feature type="region of interest" description="Disordered" evidence="1">
    <location>
        <begin position="1031"/>
        <end position="1050"/>
    </location>
</feature>
<feature type="compositionally biased region" description="Low complexity" evidence="1">
    <location>
        <begin position="860"/>
        <end position="869"/>
    </location>
</feature>
<feature type="region of interest" description="Disordered" evidence="1">
    <location>
        <begin position="209"/>
        <end position="234"/>
    </location>
</feature>
<gene>
    <name evidence="2" type="ORF">VMCG_01856</name>
</gene>
<proteinExistence type="predicted"/>
<feature type="region of interest" description="Disordered" evidence="1">
    <location>
        <begin position="970"/>
        <end position="1014"/>
    </location>
</feature>
<keyword evidence="3" id="KW-1185">Reference proteome</keyword>
<feature type="region of interest" description="Disordered" evidence="1">
    <location>
        <begin position="1"/>
        <end position="80"/>
    </location>
</feature>